<feature type="coiled-coil region" evidence="1">
    <location>
        <begin position="102"/>
        <end position="129"/>
    </location>
</feature>
<dbReference type="EMBL" id="CACRXK020002328">
    <property type="protein sequence ID" value="CAB3993787.1"/>
    <property type="molecule type" value="Genomic_DNA"/>
</dbReference>
<dbReference type="Proteomes" id="UP001152795">
    <property type="component" value="Unassembled WGS sequence"/>
</dbReference>
<keyword evidence="1" id="KW-0175">Coiled coil</keyword>
<reference evidence="3" key="1">
    <citation type="submission" date="2020-04" db="EMBL/GenBank/DDBJ databases">
        <authorList>
            <person name="Alioto T."/>
            <person name="Alioto T."/>
            <person name="Gomez Garrido J."/>
        </authorList>
    </citation>
    <scope>NUCLEOTIDE SEQUENCE</scope>
    <source>
        <strain evidence="3">A484AB</strain>
    </source>
</reference>
<dbReference type="GO" id="GO:0031083">
    <property type="term" value="C:BLOC-1 complex"/>
    <property type="evidence" value="ECO:0007669"/>
    <property type="project" value="TreeGrafter"/>
</dbReference>
<organism evidence="3 4">
    <name type="scientific">Paramuricea clavata</name>
    <name type="common">Red gorgonian</name>
    <name type="synonym">Violescent sea-whip</name>
    <dbReference type="NCBI Taxonomy" id="317549"/>
    <lineage>
        <taxon>Eukaryota</taxon>
        <taxon>Metazoa</taxon>
        <taxon>Cnidaria</taxon>
        <taxon>Anthozoa</taxon>
        <taxon>Octocorallia</taxon>
        <taxon>Malacalcyonacea</taxon>
        <taxon>Plexauridae</taxon>
        <taxon>Paramuricea</taxon>
    </lineage>
</organism>
<comment type="caution">
    <text evidence="3">The sequence shown here is derived from an EMBL/GenBank/DDBJ whole genome shotgun (WGS) entry which is preliminary data.</text>
</comment>
<evidence type="ECO:0000313" key="3">
    <source>
        <dbReference type="EMBL" id="CAB3993787.1"/>
    </source>
</evidence>
<gene>
    <name evidence="3" type="ORF">PACLA_8A033240</name>
</gene>
<evidence type="ECO:0000313" key="4">
    <source>
        <dbReference type="Proteomes" id="UP001152795"/>
    </source>
</evidence>
<proteinExistence type="predicted"/>
<dbReference type="AlphaFoldDB" id="A0A6S7HDM7"/>
<evidence type="ECO:0000256" key="1">
    <source>
        <dbReference type="SAM" id="Coils"/>
    </source>
</evidence>
<keyword evidence="4" id="KW-1185">Reference proteome</keyword>
<evidence type="ECO:0000256" key="2">
    <source>
        <dbReference type="SAM" id="MobiDB-lite"/>
    </source>
</evidence>
<name>A0A6S7HDM7_PARCT</name>
<dbReference type="InterPro" id="IPR024857">
    <property type="entry name" value="Cappuccino"/>
</dbReference>
<accession>A0A6S7HDM7</accession>
<sequence>MAAVSSSEDSSENTRNSRSVLGDLLSELHLDFCAQDFASYMKVDVSSQVKTYEDIIEDMLVRLDEFCQTADMIRSESGMFMTDLLPRIVAQSKDLPAMFEKIDQLERFVVVVQKNVDQLEEKVNKAEKDLGTSTVSTVRGLLGSLPIKRFRQKKEATKPADVQWTPVVLTDLKQYFEKDQARTMDTNNSQYHTPTEENNI</sequence>
<dbReference type="PANTHER" id="PTHR16230">
    <property type="entry name" value="CAPPUCCINO"/>
    <property type="match status" value="1"/>
</dbReference>
<dbReference type="OrthoDB" id="2372305at2759"/>
<dbReference type="PANTHER" id="PTHR16230:SF3">
    <property type="entry name" value="BIOGENESIS OF LYSOSOMAL ORGANELLES COMPLEX-1, SUBUNIT 4, CAPPUCCINO"/>
    <property type="match status" value="1"/>
</dbReference>
<feature type="compositionally biased region" description="Polar residues" evidence="2">
    <location>
        <begin position="183"/>
        <end position="200"/>
    </location>
</feature>
<protein>
    <submittedName>
        <fullName evidence="3">Uncharacterized protein</fullName>
    </submittedName>
</protein>
<feature type="region of interest" description="Disordered" evidence="2">
    <location>
        <begin position="180"/>
        <end position="200"/>
    </location>
</feature>